<dbReference type="GO" id="GO:0006528">
    <property type="term" value="P:asparagine metabolic process"/>
    <property type="evidence" value="ECO:0007669"/>
    <property type="project" value="InterPro"/>
</dbReference>
<dbReference type="PIRSF" id="PIRSF500176">
    <property type="entry name" value="L_ASNase"/>
    <property type="match status" value="1"/>
</dbReference>
<name>A0A7Y9IW28_9BURK</name>
<feature type="active site" description="O-isoaspartyl threonine intermediate" evidence="3">
    <location>
        <position position="36"/>
    </location>
</feature>
<evidence type="ECO:0000259" key="4">
    <source>
        <dbReference type="Pfam" id="PF00710"/>
    </source>
</evidence>
<evidence type="ECO:0000256" key="3">
    <source>
        <dbReference type="PIRSR" id="PIRSR001220-1"/>
    </source>
</evidence>
<dbReference type="SMART" id="SM00870">
    <property type="entry name" value="Asparaginase"/>
    <property type="match status" value="1"/>
</dbReference>
<dbReference type="Pfam" id="PF00710">
    <property type="entry name" value="Asparaginase"/>
    <property type="match status" value="1"/>
</dbReference>
<dbReference type="InterPro" id="IPR027474">
    <property type="entry name" value="L-asparaginase_N"/>
</dbReference>
<accession>A0A7Y9IW28</accession>
<evidence type="ECO:0000256" key="1">
    <source>
        <dbReference type="ARBA" id="ARBA00010518"/>
    </source>
</evidence>
<feature type="domain" description="L-asparaginase N-terminal" evidence="4">
    <location>
        <begin position="27"/>
        <end position="217"/>
    </location>
</feature>
<evidence type="ECO:0000256" key="2">
    <source>
        <dbReference type="ARBA" id="ARBA00022801"/>
    </source>
</evidence>
<dbReference type="Pfam" id="PF17763">
    <property type="entry name" value="Asparaginase_C"/>
    <property type="match status" value="1"/>
</dbReference>
<reference evidence="6 7" key="1">
    <citation type="submission" date="2020-07" db="EMBL/GenBank/DDBJ databases">
        <title>Genomic Encyclopedia of Type Strains, Phase IV (KMG-V): Genome sequencing to study the core and pangenomes of soil and plant-associated prokaryotes.</title>
        <authorList>
            <person name="Whitman W."/>
        </authorList>
    </citation>
    <scope>NUCLEOTIDE SEQUENCE [LARGE SCALE GENOMIC DNA]</scope>
    <source>
        <strain evidence="6 7">SAS40</strain>
    </source>
</reference>
<dbReference type="GO" id="GO:0004067">
    <property type="term" value="F:asparaginase activity"/>
    <property type="evidence" value="ECO:0007669"/>
    <property type="project" value="UniProtKB-UniRule"/>
</dbReference>
<comment type="similarity">
    <text evidence="1">Belongs to the asparaginase 1 family.</text>
</comment>
<dbReference type="Gene3D" id="3.40.50.1170">
    <property type="entry name" value="L-asparaginase, N-terminal domain"/>
    <property type="match status" value="1"/>
</dbReference>
<keyword evidence="2 6" id="KW-0378">Hydrolase</keyword>
<evidence type="ECO:0000259" key="5">
    <source>
        <dbReference type="Pfam" id="PF17763"/>
    </source>
</evidence>
<organism evidence="6 7">
    <name type="scientific">Pigmentiphaga litoralis</name>
    <dbReference type="NCBI Taxonomy" id="516702"/>
    <lineage>
        <taxon>Bacteria</taxon>
        <taxon>Pseudomonadati</taxon>
        <taxon>Pseudomonadota</taxon>
        <taxon>Betaproteobacteria</taxon>
        <taxon>Burkholderiales</taxon>
        <taxon>Alcaligenaceae</taxon>
        <taxon>Pigmentiphaga</taxon>
    </lineage>
</organism>
<dbReference type="InterPro" id="IPR006034">
    <property type="entry name" value="Asparaginase/glutaminase-like"/>
</dbReference>
<sequence>MRPLSTLLPALRGVSMLPDSPATALPRVVFMATGGTIAMKIDPATGGIVPAITGDDLLLTIPDVATHAEIEVDNVANMSANYFNAEWWGTLTRRVQDTLDRPDVAGIVLAQGTDTMEETAWWLDLTVVSDKPVVMVGAQRNASAADFDGPRNLLNAIRIAVAPEARGKGVMVAMNQQINAARSVTKTHTGNVETFKSGDAGFLGEVWDDRVVFSRAPLRRMTVPVTATTFPKVDIFPMYGGADGTYIRYAVERGVAGIVVEAVGMGNMNVSMYEAVVHAIKRGVPVVITSRVPNGRVRPLYGFVGGGKTTFDAGAIPGGDLSAQKARLLLILLLQAGPQDTASLRAAFDR</sequence>
<protein>
    <submittedName>
        <fullName evidence="6">L-asparaginase</fullName>
        <ecNumber evidence="6">3.5.1.1</ecNumber>
    </submittedName>
</protein>
<comment type="caution">
    <text evidence="6">The sequence shown here is derived from an EMBL/GenBank/DDBJ whole genome shotgun (WGS) entry which is preliminary data.</text>
</comment>
<dbReference type="PRINTS" id="PR00139">
    <property type="entry name" value="ASNGLNASE"/>
</dbReference>
<dbReference type="InterPro" id="IPR036152">
    <property type="entry name" value="Asp/glu_Ase-like_sf"/>
</dbReference>
<gene>
    <name evidence="6" type="ORF">FHW18_003413</name>
</gene>
<dbReference type="AlphaFoldDB" id="A0A7Y9IW28"/>
<dbReference type="CDD" id="cd08964">
    <property type="entry name" value="L-asparaginase_II"/>
    <property type="match status" value="1"/>
</dbReference>
<feature type="domain" description="Asparaginase/glutaminase C-terminal" evidence="5">
    <location>
        <begin position="232"/>
        <end position="348"/>
    </location>
</feature>
<dbReference type="InterPro" id="IPR040919">
    <property type="entry name" value="Asparaginase_C"/>
</dbReference>
<dbReference type="PANTHER" id="PTHR11707">
    <property type="entry name" value="L-ASPARAGINASE"/>
    <property type="match status" value="1"/>
</dbReference>
<evidence type="ECO:0000313" key="6">
    <source>
        <dbReference type="EMBL" id="NYE84142.1"/>
    </source>
</evidence>
<dbReference type="EC" id="3.5.1.1" evidence="6"/>
<dbReference type="InterPro" id="IPR027473">
    <property type="entry name" value="L-asparaginase_C"/>
</dbReference>
<dbReference type="PANTHER" id="PTHR11707:SF28">
    <property type="entry name" value="60 KDA LYSOPHOSPHOLIPASE"/>
    <property type="match status" value="1"/>
</dbReference>
<evidence type="ECO:0000313" key="7">
    <source>
        <dbReference type="Proteomes" id="UP000542125"/>
    </source>
</evidence>
<dbReference type="Proteomes" id="UP000542125">
    <property type="component" value="Unassembled WGS sequence"/>
</dbReference>
<dbReference type="EMBL" id="JACBYR010000001">
    <property type="protein sequence ID" value="NYE84142.1"/>
    <property type="molecule type" value="Genomic_DNA"/>
</dbReference>
<dbReference type="Gene3D" id="3.40.50.40">
    <property type="match status" value="1"/>
</dbReference>
<dbReference type="InterPro" id="IPR037152">
    <property type="entry name" value="L-asparaginase_N_sf"/>
</dbReference>
<dbReference type="SUPFAM" id="SSF53774">
    <property type="entry name" value="Glutaminase/Asparaginase"/>
    <property type="match status" value="1"/>
</dbReference>
<dbReference type="FunFam" id="3.40.50.1170:FF:000001">
    <property type="entry name" value="L-asparaginase 2"/>
    <property type="match status" value="1"/>
</dbReference>
<dbReference type="PIRSF" id="PIRSF001220">
    <property type="entry name" value="L-ASNase_gatD"/>
    <property type="match status" value="1"/>
</dbReference>
<keyword evidence="7" id="KW-1185">Reference proteome</keyword>
<proteinExistence type="inferred from homology"/>
<dbReference type="InterPro" id="IPR004550">
    <property type="entry name" value="AsnASE_II"/>
</dbReference>
<dbReference type="PROSITE" id="PS51732">
    <property type="entry name" value="ASN_GLN_ASE_3"/>
    <property type="match status" value="1"/>
</dbReference>